<dbReference type="Proteomes" id="UP000635996">
    <property type="component" value="Unassembled WGS sequence"/>
</dbReference>
<organism evidence="2 3">
    <name type="scientific">Streptomyces thermoviolaceus subsp. thermoviolaceus</name>
    <dbReference type="NCBI Taxonomy" id="66860"/>
    <lineage>
        <taxon>Bacteria</taxon>
        <taxon>Bacillati</taxon>
        <taxon>Actinomycetota</taxon>
        <taxon>Actinomycetes</taxon>
        <taxon>Kitasatosporales</taxon>
        <taxon>Streptomycetaceae</taxon>
        <taxon>Streptomyces</taxon>
    </lineage>
</organism>
<gene>
    <name evidence="2" type="ORF">HCJ95_09670</name>
</gene>
<evidence type="ECO:0000313" key="2">
    <source>
        <dbReference type="EMBL" id="NJP14556.1"/>
    </source>
</evidence>
<reference evidence="2 3" key="1">
    <citation type="submission" date="2020-03" db="EMBL/GenBank/DDBJ databases">
        <title>WGS of actinomycetes isolated from Thailand.</title>
        <authorList>
            <person name="Thawai C."/>
        </authorList>
    </citation>
    <scope>NUCLEOTIDE SEQUENCE [LARGE SCALE GENOMIC DNA]</scope>
    <source>
        <strain evidence="2 3">NBRC 13905</strain>
    </source>
</reference>
<accession>A0ABX0YTF6</accession>
<name>A0ABX0YTF6_STRTL</name>
<keyword evidence="3" id="KW-1185">Reference proteome</keyword>
<dbReference type="RefSeq" id="WP_168131384.1">
    <property type="nucleotide sequence ID" value="NZ_BMVZ01000009.1"/>
</dbReference>
<evidence type="ECO:0000259" key="1">
    <source>
        <dbReference type="Pfam" id="PF15567"/>
    </source>
</evidence>
<protein>
    <recommendedName>
        <fullName evidence="1">Immunity protein 35 domain-containing protein</fullName>
    </recommendedName>
</protein>
<dbReference type="EMBL" id="JAATEL010000008">
    <property type="protein sequence ID" value="NJP14556.1"/>
    <property type="molecule type" value="Genomic_DNA"/>
</dbReference>
<proteinExistence type="predicted"/>
<dbReference type="InterPro" id="IPR029082">
    <property type="entry name" value="Imm35"/>
</dbReference>
<comment type="caution">
    <text evidence="2">The sequence shown here is derived from an EMBL/GenBank/DDBJ whole genome shotgun (WGS) entry which is preliminary data.</text>
</comment>
<sequence length="224" mass="24909">MLRELVVLRALPSAPAPQRAPWERPAPDFATAVQKAQLWLDAFYRGQVVLGRPTAHDETRRGWVFSCNSRRFLGGGAWQDAMLDATVVVPKDDTAPFGLPNSDPWAWFHRWDNGENFGTPTMPPPPAPGHPSWFEPTLAQLGPVLSVSEHADWPTTMNAVSVLPIGARALVWIRRTDGRGREAVGLLVNAVRLQDRVVVIDGSSDKPFAFDPTSVHRLHVIRYR</sequence>
<dbReference type="Pfam" id="PF15567">
    <property type="entry name" value="Imm35"/>
    <property type="match status" value="1"/>
</dbReference>
<evidence type="ECO:0000313" key="3">
    <source>
        <dbReference type="Proteomes" id="UP000635996"/>
    </source>
</evidence>
<feature type="domain" description="Immunity protein 35" evidence="1">
    <location>
        <begin position="31"/>
        <end position="113"/>
    </location>
</feature>